<evidence type="ECO:0000256" key="3">
    <source>
        <dbReference type="ARBA" id="ARBA00023157"/>
    </source>
</evidence>
<evidence type="ECO:0000256" key="1">
    <source>
        <dbReference type="ARBA" id="ARBA00004196"/>
    </source>
</evidence>
<dbReference type="RefSeq" id="WP_126726300.1">
    <property type="nucleotide sequence ID" value="NZ_RYZH01000028.1"/>
</dbReference>
<dbReference type="Gene3D" id="3.40.30.10">
    <property type="entry name" value="Glutaredoxin"/>
    <property type="match status" value="1"/>
</dbReference>
<dbReference type="Pfam" id="PF08534">
    <property type="entry name" value="Redoxin"/>
    <property type="match status" value="1"/>
</dbReference>
<dbReference type="OrthoDB" id="288837at2"/>
<feature type="chain" id="PRO_5019518003" evidence="5">
    <location>
        <begin position="22"/>
        <end position="370"/>
    </location>
</feature>
<dbReference type="PANTHER" id="PTHR42852:SF6">
    <property type="entry name" value="THIOL:DISULFIDE INTERCHANGE PROTEIN DSBE"/>
    <property type="match status" value="1"/>
</dbReference>
<keyword evidence="8" id="KW-1185">Reference proteome</keyword>
<dbReference type="InterPro" id="IPR013740">
    <property type="entry name" value="Redoxin"/>
</dbReference>
<dbReference type="InterPro" id="IPR050553">
    <property type="entry name" value="Thioredoxin_ResA/DsbE_sf"/>
</dbReference>
<sequence>MLKRIMLAMAAAGLLAMPATAQEPGGDALSEAAEAVKKDPNSVETLSAYVNAAIQAILSDLRSDPAAAEEKIEGMRALIGAIEPTGDQAKQIKAQAMQVVPLLESRLEAAKITLEQAMAAVSAHPDDTDAISLLRTKLSTELAETAYSAPAEAAKTLATARDFLAEAKAKATPASAPAYDQTSQLLDQIAEAVESNLAREKLVGQDAAPLAVSAWVNGEPLSDSDLQGKVVLLDFWAVWCGPCIATFPHLIEWNERYGDKGLVIIGLTNYYEFQWDDEAGRAVPTPGTTPEQERAMLEKFAEHHGLTHRFAIQDGDAMSEFYQVSGIPQAVVIDQRGKVRMVRVGSGEANAKAIGDLIAELLGSPETAER</sequence>
<dbReference type="CDD" id="cd02966">
    <property type="entry name" value="TlpA_like_family"/>
    <property type="match status" value="1"/>
</dbReference>
<dbReference type="AlphaFoldDB" id="A0A432MID4"/>
<dbReference type="InterPro" id="IPR036249">
    <property type="entry name" value="Thioredoxin-like_sf"/>
</dbReference>
<dbReference type="Proteomes" id="UP000280296">
    <property type="component" value="Unassembled WGS sequence"/>
</dbReference>
<keyword evidence="3" id="KW-1015">Disulfide bond</keyword>
<dbReference type="InterPro" id="IPR013766">
    <property type="entry name" value="Thioredoxin_domain"/>
</dbReference>
<dbReference type="GO" id="GO:0016491">
    <property type="term" value="F:oxidoreductase activity"/>
    <property type="evidence" value="ECO:0007669"/>
    <property type="project" value="InterPro"/>
</dbReference>
<dbReference type="EMBL" id="RYZH01000028">
    <property type="protein sequence ID" value="RUL86965.1"/>
    <property type="molecule type" value="Genomic_DNA"/>
</dbReference>
<accession>A0A432MID4</accession>
<evidence type="ECO:0000259" key="6">
    <source>
        <dbReference type="PROSITE" id="PS51352"/>
    </source>
</evidence>
<protein>
    <submittedName>
        <fullName evidence="7">TlpA family protein disulfide reductase</fullName>
    </submittedName>
</protein>
<dbReference type="PROSITE" id="PS51352">
    <property type="entry name" value="THIOREDOXIN_2"/>
    <property type="match status" value="1"/>
</dbReference>
<organism evidence="7 8">
    <name type="scientific">Tautonia sociabilis</name>
    <dbReference type="NCBI Taxonomy" id="2080755"/>
    <lineage>
        <taxon>Bacteria</taxon>
        <taxon>Pseudomonadati</taxon>
        <taxon>Planctomycetota</taxon>
        <taxon>Planctomycetia</taxon>
        <taxon>Isosphaerales</taxon>
        <taxon>Isosphaeraceae</taxon>
        <taxon>Tautonia</taxon>
    </lineage>
</organism>
<proteinExistence type="predicted"/>
<reference evidence="7 8" key="1">
    <citation type="submission" date="2018-12" db="EMBL/GenBank/DDBJ databases">
        <authorList>
            <person name="Toschakov S.V."/>
        </authorList>
    </citation>
    <scope>NUCLEOTIDE SEQUENCE [LARGE SCALE GENOMIC DNA]</scope>
    <source>
        <strain evidence="7 8">GM2012</strain>
    </source>
</reference>
<keyword evidence="5" id="KW-0732">Signal</keyword>
<evidence type="ECO:0000256" key="5">
    <source>
        <dbReference type="SAM" id="SignalP"/>
    </source>
</evidence>
<dbReference type="PANTHER" id="PTHR42852">
    <property type="entry name" value="THIOL:DISULFIDE INTERCHANGE PROTEIN DSBE"/>
    <property type="match status" value="1"/>
</dbReference>
<comment type="subcellular location">
    <subcellularLocation>
        <location evidence="1">Cell envelope</location>
    </subcellularLocation>
</comment>
<dbReference type="SUPFAM" id="SSF52833">
    <property type="entry name" value="Thioredoxin-like"/>
    <property type="match status" value="1"/>
</dbReference>
<gene>
    <name evidence="7" type="ORF">TsocGM_15105</name>
</gene>
<evidence type="ECO:0000256" key="2">
    <source>
        <dbReference type="ARBA" id="ARBA00022748"/>
    </source>
</evidence>
<feature type="signal peptide" evidence="5">
    <location>
        <begin position="1"/>
        <end position="21"/>
    </location>
</feature>
<name>A0A432MID4_9BACT</name>
<dbReference type="GO" id="GO:0017004">
    <property type="term" value="P:cytochrome complex assembly"/>
    <property type="evidence" value="ECO:0007669"/>
    <property type="project" value="UniProtKB-KW"/>
</dbReference>
<feature type="domain" description="Thioredoxin" evidence="6">
    <location>
        <begin position="201"/>
        <end position="363"/>
    </location>
</feature>
<dbReference type="GO" id="GO:0030313">
    <property type="term" value="C:cell envelope"/>
    <property type="evidence" value="ECO:0007669"/>
    <property type="project" value="UniProtKB-SubCell"/>
</dbReference>
<keyword evidence="2" id="KW-0201">Cytochrome c-type biogenesis</keyword>
<comment type="caution">
    <text evidence="7">The sequence shown here is derived from an EMBL/GenBank/DDBJ whole genome shotgun (WGS) entry which is preliminary data.</text>
</comment>
<keyword evidence="4" id="KW-0676">Redox-active center</keyword>
<evidence type="ECO:0000256" key="4">
    <source>
        <dbReference type="ARBA" id="ARBA00023284"/>
    </source>
</evidence>
<evidence type="ECO:0000313" key="7">
    <source>
        <dbReference type="EMBL" id="RUL86965.1"/>
    </source>
</evidence>
<reference evidence="7 8" key="2">
    <citation type="submission" date="2019-01" db="EMBL/GenBank/DDBJ databases">
        <title>Tautonia sociabilis, a novel thermotolerant planctomycete of Isosphaeraceae family, isolated from a 4000 m deep subterranean habitat.</title>
        <authorList>
            <person name="Kovaleva O.L."/>
            <person name="Elcheninov A.G."/>
            <person name="Van Heerden E."/>
            <person name="Toshchakov S.V."/>
            <person name="Novikov A."/>
            <person name="Bonch-Osmolovskaya E.A."/>
            <person name="Kublanov I.V."/>
        </authorList>
    </citation>
    <scope>NUCLEOTIDE SEQUENCE [LARGE SCALE GENOMIC DNA]</scope>
    <source>
        <strain evidence="7 8">GM2012</strain>
    </source>
</reference>
<evidence type="ECO:0000313" key="8">
    <source>
        <dbReference type="Proteomes" id="UP000280296"/>
    </source>
</evidence>